<organism evidence="3 4">
    <name type="scientific">Marmota monax</name>
    <name type="common">Woodchuck</name>
    <dbReference type="NCBI Taxonomy" id="9995"/>
    <lineage>
        <taxon>Eukaryota</taxon>
        <taxon>Metazoa</taxon>
        <taxon>Chordata</taxon>
        <taxon>Craniata</taxon>
        <taxon>Vertebrata</taxon>
        <taxon>Euteleostomi</taxon>
        <taxon>Mammalia</taxon>
        <taxon>Eutheria</taxon>
        <taxon>Euarchontoglires</taxon>
        <taxon>Glires</taxon>
        <taxon>Rodentia</taxon>
        <taxon>Sciuromorpha</taxon>
        <taxon>Sciuridae</taxon>
        <taxon>Xerinae</taxon>
        <taxon>Marmotini</taxon>
        <taxon>Marmota</taxon>
    </lineage>
</organism>
<accession>A0A5E4CFX2</accession>
<evidence type="ECO:0000256" key="1">
    <source>
        <dbReference type="SAM" id="MobiDB-lite"/>
    </source>
</evidence>
<reference evidence="3 4" key="1">
    <citation type="submission" date="2019-04" db="EMBL/GenBank/DDBJ databases">
        <authorList>
            <person name="Alioto T."/>
            <person name="Alioto T."/>
        </authorList>
    </citation>
    <scope>NUCLEOTIDE SEQUENCE [LARGE SCALE GENOMIC DNA]</scope>
</reference>
<dbReference type="EMBL" id="WJEC01006703">
    <property type="protein sequence ID" value="KAF7471675.1"/>
    <property type="molecule type" value="Genomic_DNA"/>
</dbReference>
<dbReference type="Proteomes" id="UP000335636">
    <property type="component" value="Unassembled WGS sequence"/>
</dbReference>
<sequence>MGAAMLLYGKYFHSAPEHSAYSLVAQDLGSLELTLMVNPDLIEEASECPQGVEAPSARRVPAKKSGAYELRCALHNANSSAEPCQETGRKFISMKCSSFSTAGAGCLSMQESRSQDMNKQGLHTPQTKRNQPLESSV</sequence>
<feature type="region of interest" description="Disordered" evidence="1">
    <location>
        <begin position="109"/>
        <end position="137"/>
    </location>
</feature>
<keyword evidence="4" id="KW-1185">Reference proteome</keyword>
<protein>
    <submittedName>
        <fullName evidence="3">Uncharacterized protein</fullName>
    </submittedName>
</protein>
<evidence type="ECO:0000313" key="4">
    <source>
        <dbReference type="Proteomes" id="UP000335636"/>
    </source>
</evidence>
<gene>
    <name evidence="2" type="ORF">GHT09_017259</name>
    <name evidence="3" type="ORF">MONAX_5E025586</name>
</gene>
<dbReference type="Proteomes" id="UP000662637">
    <property type="component" value="Unassembled WGS sequence"/>
</dbReference>
<evidence type="ECO:0000313" key="3">
    <source>
        <dbReference type="EMBL" id="VTJ80787.1"/>
    </source>
</evidence>
<evidence type="ECO:0000313" key="2">
    <source>
        <dbReference type="EMBL" id="KAF7471675.1"/>
    </source>
</evidence>
<dbReference type="EMBL" id="CABDUW010001347">
    <property type="protein sequence ID" value="VTJ80787.1"/>
    <property type="molecule type" value="Genomic_DNA"/>
</dbReference>
<name>A0A5E4CFX2_MARMO</name>
<dbReference type="AlphaFoldDB" id="A0A5E4CFX2"/>
<proteinExistence type="predicted"/>
<reference evidence="2" key="2">
    <citation type="submission" date="2020-08" db="EMBL/GenBank/DDBJ databases">
        <authorList>
            <person name="Shumante A."/>
            <person name="Zimin A.V."/>
            <person name="Puiu D."/>
            <person name="Salzberg S.L."/>
        </authorList>
    </citation>
    <scope>NUCLEOTIDE SEQUENCE</scope>
    <source>
        <strain evidence="2">WC2-LM</strain>
        <tissue evidence="2">Liver</tissue>
    </source>
</reference>